<reference evidence="1" key="1">
    <citation type="submission" date="2022-07" db="EMBL/GenBank/DDBJ databases">
        <title>Genome Sequence of Lecanicillium saksenae.</title>
        <authorList>
            <person name="Buettner E."/>
        </authorList>
    </citation>
    <scope>NUCLEOTIDE SEQUENCE</scope>
    <source>
        <strain evidence="1">VT-O1</strain>
    </source>
</reference>
<evidence type="ECO:0000313" key="2">
    <source>
        <dbReference type="Proteomes" id="UP001148737"/>
    </source>
</evidence>
<comment type="caution">
    <text evidence="1">The sequence shown here is derived from an EMBL/GenBank/DDBJ whole genome shotgun (WGS) entry which is preliminary data.</text>
</comment>
<proteinExistence type="predicted"/>
<dbReference type="EMBL" id="JANAKD010000233">
    <property type="protein sequence ID" value="KAJ3495951.1"/>
    <property type="molecule type" value="Genomic_DNA"/>
</dbReference>
<keyword evidence="2" id="KW-1185">Reference proteome</keyword>
<name>A0ACC1R2J4_9HYPO</name>
<evidence type="ECO:0000313" key="1">
    <source>
        <dbReference type="EMBL" id="KAJ3495951.1"/>
    </source>
</evidence>
<dbReference type="Proteomes" id="UP001148737">
    <property type="component" value="Unassembled WGS sequence"/>
</dbReference>
<sequence>MAPLGFTIDYYAILQISEDADDNTIKASYKRLALAKHPDRNRTLDTTAQFQTLQEAYEVLKNTNRRKCFDAELPRIRREAAARNGAASNQQSNYDVHSQTPQSYAYAIYAQEKKLQAVAIDLENLFKDLQSNRQDIDKHRVVLRRIEAKNAEAMRADAERGGWLSFLTMSGYSSSELLERKRAAAVRLSNQRDLEEIIHDLEAKRGPMVAKMHSLNDEIRRAADVKRQLVAAQQRQQAAAASANAEKQRRENMRQKQYEEELKSRQREEQSEKEREKRADHSAPPMGNKFTISSQHANQLVFVRFPFFRRLRIDSTSACIVAGPSTRATSPAFGLIPRLAPMATPIFLHYLLLNVNLVLDSLSLSYSRAEVQARASKAHLWSSACTALALVATR</sequence>
<protein>
    <submittedName>
        <fullName evidence="1">Uncharacterized protein</fullName>
    </submittedName>
</protein>
<accession>A0ACC1R2J4</accession>
<gene>
    <name evidence="1" type="ORF">NLG97_g3024</name>
</gene>
<organism evidence="1 2">
    <name type="scientific">Lecanicillium saksenae</name>
    <dbReference type="NCBI Taxonomy" id="468837"/>
    <lineage>
        <taxon>Eukaryota</taxon>
        <taxon>Fungi</taxon>
        <taxon>Dikarya</taxon>
        <taxon>Ascomycota</taxon>
        <taxon>Pezizomycotina</taxon>
        <taxon>Sordariomycetes</taxon>
        <taxon>Hypocreomycetidae</taxon>
        <taxon>Hypocreales</taxon>
        <taxon>Cordycipitaceae</taxon>
        <taxon>Lecanicillium</taxon>
    </lineage>
</organism>